<keyword evidence="3" id="KW-1185">Reference proteome</keyword>
<evidence type="ECO:0000313" key="3">
    <source>
        <dbReference type="Proteomes" id="UP000215127"/>
    </source>
</evidence>
<feature type="compositionally biased region" description="Basic and acidic residues" evidence="1">
    <location>
        <begin position="195"/>
        <end position="212"/>
    </location>
</feature>
<evidence type="ECO:0008006" key="4">
    <source>
        <dbReference type="Google" id="ProtNLM"/>
    </source>
</evidence>
<accession>A0A1X7S948</accession>
<dbReference type="EMBL" id="LT853703">
    <property type="protein sequence ID" value="SMQ55931.1"/>
    <property type="molecule type" value="Genomic_DNA"/>
</dbReference>
<feature type="region of interest" description="Disordered" evidence="1">
    <location>
        <begin position="43"/>
        <end position="83"/>
    </location>
</feature>
<feature type="region of interest" description="Disordered" evidence="1">
    <location>
        <begin position="145"/>
        <end position="215"/>
    </location>
</feature>
<protein>
    <recommendedName>
        <fullName evidence="4">DNA/RNA-binding protein Alba-like domain-containing protein</fullName>
    </recommendedName>
</protein>
<dbReference type="AlphaFoldDB" id="A0A1X7S948"/>
<feature type="compositionally biased region" description="Gly residues" evidence="1">
    <location>
        <begin position="157"/>
        <end position="167"/>
    </location>
</feature>
<gene>
    <name evidence="2" type="ORF">ZT3D7_G11086</name>
</gene>
<sequence length="240" mass="25730">MAPLPPSNPNFTPPTLPSNYILRPVTISQSHQISARTKTVLSILSPSSDSNPDDKSATTIPGDGPQDTNVAKPAAGKKTADAKNQVTIVALTAPNPRAAGKLISIVEIVKRELESRKEASDGGGEAKAKGKGWWQYTQLKSVVQEVPRERKRTGQDGADGGEIGVDGGVEKDDEEEEGAFEIMDSAKTSTKRKRGGEESEKVAEEESRDSTTKKRAMPVLTVYLSTAPVKELRMAFGEQT</sequence>
<proteinExistence type="predicted"/>
<organism evidence="2 3">
    <name type="scientific">Zymoseptoria tritici (strain ST99CH_3D7)</name>
    <dbReference type="NCBI Taxonomy" id="1276538"/>
    <lineage>
        <taxon>Eukaryota</taxon>
        <taxon>Fungi</taxon>
        <taxon>Dikarya</taxon>
        <taxon>Ascomycota</taxon>
        <taxon>Pezizomycotina</taxon>
        <taxon>Dothideomycetes</taxon>
        <taxon>Dothideomycetidae</taxon>
        <taxon>Mycosphaerellales</taxon>
        <taxon>Mycosphaerellaceae</taxon>
        <taxon>Zymoseptoria</taxon>
    </lineage>
</organism>
<reference evidence="2 3" key="1">
    <citation type="submission" date="2016-06" db="EMBL/GenBank/DDBJ databases">
        <authorList>
            <person name="Kjaerup R.B."/>
            <person name="Dalgaard T.S."/>
            <person name="Juul-Madsen H.R."/>
        </authorList>
    </citation>
    <scope>NUCLEOTIDE SEQUENCE [LARGE SCALE GENOMIC DNA]</scope>
</reference>
<name>A0A1X7S948_ZYMT9</name>
<evidence type="ECO:0000313" key="2">
    <source>
        <dbReference type="EMBL" id="SMQ55931.1"/>
    </source>
</evidence>
<evidence type="ECO:0000256" key="1">
    <source>
        <dbReference type="SAM" id="MobiDB-lite"/>
    </source>
</evidence>
<dbReference type="Proteomes" id="UP000215127">
    <property type="component" value="Chromosome 12"/>
</dbReference>